<reference evidence="2" key="2">
    <citation type="submission" date="2022-01" db="EMBL/GenBank/DDBJ databases">
        <authorList>
            <person name="Yamashiro T."/>
            <person name="Shiraishi A."/>
            <person name="Satake H."/>
            <person name="Nakayama K."/>
        </authorList>
    </citation>
    <scope>NUCLEOTIDE SEQUENCE</scope>
</reference>
<dbReference type="PANTHER" id="PTHR12864">
    <property type="entry name" value="RAN BINDING PROTEIN 9-RELATED"/>
    <property type="match status" value="1"/>
</dbReference>
<dbReference type="PROSITE" id="PS50897">
    <property type="entry name" value="CTLH"/>
    <property type="match status" value="1"/>
</dbReference>
<accession>A0ABQ4XCW2</accession>
<gene>
    <name evidence="2" type="ORF">Tco_0677434</name>
</gene>
<evidence type="ECO:0000259" key="1">
    <source>
        <dbReference type="PROSITE" id="PS50897"/>
    </source>
</evidence>
<dbReference type="InterPro" id="IPR006595">
    <property type="entry name" value="CTLH_C"/>
</dbReference>
<reference evidence="2" key="1">
    <citation type="journal article" date="2022" name="Int. J. Mol. Sci.">
        <title>Draft Genome of Tanacetum Coccineum: Genomic Comparison of Closely Related Tanacetum-Family Plants.</title>
        <authorList>
            <person name="Yamashiro T."/>
            <person name="Shiraishi A."/>
            <person name="Nakayama K."/>
            <person name="Satake H."/>
        </authorList>
    </citation>
    <scope>NUCLEOTIDE SEQUENCE</scope>
</reference>
<dbReference type="EMBL" id="BQNB010009390">
    <property type="protein sequence ID" value="GJS62870.1"/>
    <property type="molecule type" value="Genomic_DNA"/>
</dbReference>
<feature type="domain" description="CTLH" evidence="1">
    <location>
        <begin position="74"/>
        <end position="133"/>
    </location>
</feature>
<comment type="caution">
    <text evidence="2">The sequence shown here is derived from an EMBL/GenBank/DDBJ whole genome shotgun (WGS) entry which is preliminary data.</text>
</comment>
<dbReference type="InterPro" id="IPR006594">
    <property type="entry name" value="LisH"/>
</dbReference>
<dbReference type="PROSITE" id="PS50896">
    <property type="entry name" value="LISH"/>
    <property type="match status" value="1"/>
</dbReference>
<proteinExistence type="predicted"/>
<dbReference type="Proteomes" id="UP001151760">
    <property type="component" value="Unassembled WGS sequence"/>
</dbReference>
<name>A0ABQ4XCW2_9ASTR</name>
<evidence type="ECO:0000313" key="3">
    <source>
        <dbReference type="Proteomes" id="UP001151760"/>
    </source>
</evidence>
<evidence type="ECO:0000313" key="2">
    <source>
        <dbReference type="EMBL" id="GJS62870.1"/>
    </source>
</evidence>
<protein>
    <submittedName>
        <fullName evidence="2">Glucose-induced degradation protein 8</fullName>
    </submittedName>
</protein>
<dbReference type="InterPro" id="IPR050618">
    <property type="entry name" value="Ubq-SigPath_Reg"/>
</dbReference>
<organism evidence="2 3">
    <name type="scientific">Tanacetum coccineum</name>
    <dbReference type="NCBI Taxonomy" id="301880"/>
    <lineage>
        <taxon>Eukaryota</taxon>
        <taxon>Viridiplantae</taxon>
        <taxon>Streptophyta</taxon>
        <taxon>Embryophyta</taxon>
        <taxon>Tracheophyta</taxon>
        <taxon>Spermatophyta</taxon>
        <taxon>Magnoliopsida</taxon>
        <taxon>eudicotyledons</taxon>
        <taxon>Gunneridae</taxon>
        <taxon>Pentapetalae</taxon>
        <taxon>asterids</taxon>
        <taxon>campanulids</taxon>
        <taxon>Asterales</taxon>
        <taxon>Asteraceae</taxon>
        <taxon>Asteroideae</taxon>
        <taxon>Anthemideae</taxon>
        <taxon>Anthemidinae</taxon>
        <taxon>Tanacetum</taxon>
    </lineage>
</organism>
<keyword evidence="3" id="KW-1185">Reference proteome</keyword>
<sequence>MDQQGQQVNQEIVVEREKPEISEHDWNELFKKGKFKKEDMDMMVMDFLVNKEFALAAESFHKESGCPLGIEDISLVETQKIVKDLIFHRQLDEAINLLNEKLCPIFLEKRPDIHFRLEQQKMIELCRREEFEAALAFSREFIKWDKNVDLKKECRRTLLLMMFGNDTDCPVSQLLLVRRYYDIEMDLVEEMIKFQGRETGNLIERAMKNVKWEQAKLGLYVKFPNFNMEGGYPSPLPHRRAGL</sequence>
<dbReference type="Pfam" id="PF10607">
    <property type="entry name" value="CTLH"/>
    <property type="match status" value="1"/>
</dbReference>
<dbReference type="InterPro" id="IPR024964">
    <property type="entry name" value="CTLH/CRA"/>
</dbReference>